<organism evidence="2 3">
    <name type="scientific">Shewanella scandinavica</name>
    <dbReference type="NCBI Taxonomy" id="3063538"/>
    <lineage>
        <taxon>Bacteria</taxon>
        <taxon>Pseudomonadati</taxon>
        <taxon>Pseudomonadota</taxon>
        <taxon>Gammaproteobacteria</taxon>
        <taxon>Alteromonadales</taxon>
        <taxon>Shewanellaceae</taxon>
        <taxon>Shewanella</taxon>
    </lineage>
</organism>
<evidence type="ECO:0000313" key="3">
    <source>
        <dbReference type="Proteomes" id="UP001249505"/>
    </source>
</evidence>
<feature type="transmembrane region" description="Helical" evidence="1">
    <location>
        <begin position="84"/>
        <end position="107"/>
    </location>
</feature>
<proteinExistence type="predicted"/>
<keyword evidence="1" id="KW-0472">Membrane</keyword>
<protein>
    <submittedName>
        <fullName evidence="2">DUF2809 domain-containing protein</fullName>
    </submittedName>
</protein>
<keyword evidence="3" id="KW-1185">Reference proteome</keyword>
<evidence type="ECO:0000256" key="1">
    <source>
        <dbReference type="SAM" id="Phobius"/>
    </source>
</evidence>
<accession>A0ABU3G570</accession>
<feature type="transmembrane region" description="Helical" evidence="1">
    <location>
        <begin position="134"/>
        <end position="151"/>
    </location>
</feature>
<dbReference type="Pfam" id="PF10990">
    <property type="entry name" value="DUF2809"/>
    <property type="match status" value="1"/>
</dbReference>
<dbReference type="Proteomes" id="UP001249505">
    <property type="component" value="Unassembled WGS sequence"/>
</dbReference>
<gene>
    <name evidence="2" type="ORF">Q4Q50_21130</name>
</gene>
<comment type="caution">
    <text evidence="2">The sequence shown here is derived from an EMBL/GenBank/DDBJ whole genome shotgun (WGS) entry which is preliminary data.</text>
</comment>
<keyword evidence="1" id="KW-1133">Transmembrane helix</keyword>
<feature type="transmembrane region" description="Helical" evidence="1">
    <location>
        <begin position="45"/>
        <end position="63"/>
    </location>
</feature>
<sequence>MFAAVMRAFISRNPSRKSFFIYAVLLFLTEVLIALYAPAGFIRGFVGDVLVVILLFCMARVVVPFTHPVENTAAKNTGDGIKRLFQTPWLAFAVLLFAFAIEFGQYWGLVDKLGLGGNSLARIVIGSHFDPLDLVAYFVGYLILLGCYWKSRQP</sequence>
<name>A0ABU3G570_9GAMM</name>
<evidence type="ECO:0000313" key="2">
    <source>
        <dbReference type="EMBL" id="MDT3282789.1"/>
    </source>
</evidence>
<dbReference type="InterPro" id="IPR021257">
    <property type="entry name" value="DUF2809"/>
</dbReference>
<dbReference type="EMBL" id="JAUOES010000040">
    <property type="protein sequence ID" value="MDT3282789.1"/>
    <property type="molecule type" value="Genomic_DNA"/>
</dbReference>
<reference evidence="2 3" key="1">
    <citation type="submission" date="2023-07" db="EMBL/GenBank/DDBJ databases">
        <title>Novel Shewanella species isolated from Baltic Sea sediments.</title>
        <authorList>
            <person name="Martin-Rodriguez A.J."/>
        </authorList>
    </citation>
    <scope>NUCLEOTIDE SEQUENCE [LARGE SCALE GENOMIC DNA]</scope>
    <source>
        <strain evidence="2 3">SP2S1-2</strain>
    </source>
</reference>
<dbReference type="RefSeq" id="WP_311901023.1">
    <property type="nucleotide sequence ID" value="NZ_JAUOES010000040.1"/>
</dbReference>
<keyword evidence="1" id="KW-0812">Transmembrane</keyword>
<feature type="transmembrane region" description="Helical" evidence="1">
    <location>
        <begin position="20"/>
        <end position="39"/>
    </location>
</feature>